<evidence type="ECO:0000259" key="5">
    <source>
        <dbReference type="Pfam" id="PF00891"/>
    </source>
</evidence>
<feature type="domain" description="O-methyltransferase C-terminal" evidence="5">
    <location>
        <begin position="159"/>
        <end position="365"/>
    </location>
</feature>
<feature type="compositionally biased region" description="Low complexity" evidence="4">
    <location>
        <begin position="11"/>
        <end position="43"/>
    </location>
</feature>
<evidence type="ECO:0000256" key="4">
    <source>
        <dbReference type="SAM" id="MobiDB-lite"/>
    </source>
</evidence>
<dbReference type="Proteomes" id="UP000262882">
    <property type="component" value="Unassembled WGS sequence"/>
</dbReference>
<accession>A0A372GCX0</accession>
<dbReference type="InterPro" id="IPR016461">
    <property type="entry name" value="COMT-like"/>
</dbReference>
<name>A0A372GCX0_9ACTN</name>
<dbReference type="AlphaFoldDB" id="A0A372GCX0"/>
<sequence>MNSTGGTAVNPPSDARTTDTPTADPSIDTSTVDTTITDTSTTDAGTEGDIGGVDRMVLLSVLSGSWLAQAGYAMAKLGVADLLDDGPRTADDLAAACGAHPEALHRMLRALAAVGLFEEPGPRTFGLTDASALLRSDAARSARLGAIMYGEEVFRSFAEIMHTARTGRPAFDKAYGMGFYEYLDADAEASRRFNAAMGGLRETPAVLAASHCLDGVRTLVDVGGGTGNLLADTLRAHPGMRGVLLELPEAVRQARGRLAGAGPGVLDRVELVEGSFFDQVPSGGDLYVLARCLHNWSDDEAVRILRTVRAAMEPGGRLVILEKLIPEGHGFSPAKLVDLLMLVMVTGRDRTEAEYRDLLDRSGFEMVASHPAPVPDPRAESAIEAAAA</sequence>
<evidence type="ECO:0000259" key="6">
    <source>
        <dbReference type="Pfam" id="PF08100"/>
    </source>
</evidence>
<keyword evidence="1 7" id="KW-0489">Methyltransferase</keyword>
<keyword evidence="2 7" id="KW-0808">Transferase</keyword>
<dbReference type="InterPro" id="IPR036390">
    <property type="entry name" value="WH_DNA-bd_sf"/>
</dbReference>
<dbReference type="InterPro" id="IPR036388">
    <property type="entry name" value="WH-like_DNA-bd_sf"/>
</dbReference>
<dbReference type="InterPro" id="IPR029063">
    <property type="entry name" value="SAM-dependent_MTases_sf"/>
</dbReference>
<feature type="region of interest" description="Disordered" evidence="4">
    <location>
        <begin position="1"/>
        <end position="47"/>
    </location>
</feature>
<dbReference type="InterPro" id="IPR012967">
    <property type="entry name" value="COMT_dimerisation"/>
</dbReference>
<dbReference type="CDD" id="cd02440">
    <property type="entry name" value="AdoMet_MTases"/>
    <property type="match status" value="1"/>
</dbReference>
<protein>
    <submittedName>
        <fullName evidence="7">Methyltransferase</fullName>
    </submittedName>
</protein>
<comment type="caution">
    <text evidence="7">The sequence shown here is derived from an EMBL/GenBank/DDBJ whole genome shotgun (WGS) entry which is preliminary data.</text>
</comment>
<feature type="region of interest" description="Disordered" evidence="4">
    <location>
        <begin position="369"/>
        <end position="388"/>
    </location>
</feature>
<dbReference type="Gene3D" id="1.10.10.10">
    <property type="entry name" value="Winged helix-like DNA-binding domain superfamily/Winged helix DNA-binding domain"/>
    <property type="match status" value="1"/>
</dbReference>
<feature type="domain" description="O-methyltransferase dimerisation" evidence="6">
    <location>
        <begin position="61"/>
        <end position="134"/>
    </location>
</feature>
<gene>
    <name evidence="7" type="ORF">D0T12_22520</name>
</gene>
<reference evidence="7 8" key="1">
    <citation type="submission" date="2018-08" db="EMBL/GenBank/DDBJ databases">
        <title>Actinomadura spongicola sp. nov., isolated from marine sponge Leucetta chagosensis.</title>
        <authorList>
            <person name="Li L."/>
            <person name="Lin H.W."/>
        </authorList>
    </citation>
    <scope>NUCLEOTIDE SEQUENCE [LARGE SCALE GENOMIC DNA]</scope>
    <source>
        <strain evidence="7 8">LHW52907</strain>
    </source>
</reference>
<dbReference type="SUPFAM" id="SSF46785">
    <property type="entry name" value="Winged helix' DNA-binding domain"/>
    <property type="match status" value="1"/>
</dbReference>
<dbReference type="GO" id="GO:0046983">
    <property type="term" value="F:protein dimerization activity"/>
    <property type="evidence" value="ECO:0007669"/>
    <property type="project" value="InterPro"/>
</dbReference>
<dbReference type="PANTHER" id="PTHR43712">
    <property type="entry name" value="PUTATIVE (AFU_ORTHOLOGUE AFUA_4G14580)-RELATED"/>
    <property type="match status" value="1"/>
</dbReference>
<dbReference type="Pfam" id="PF08100">
    <property type="entry name" value="Dimerisation"/>
    <property type="match status" value="1"/>
</dbReference>
<evidence type="ECO:0000256" key="1">
    <source>
        <dbReference type="ARBA" id="ARBA00022603"/>
    </source>
</evidence>
<evidence type="ECO:0000256" key="2">
    <source>
        <dbReference type="ARBA" id="ARBA00022679"/>
    </source>
</evidence>
<organism evidence="7 8">
    <name type="scientific">Actinomadura spongiicola</name>
    <dbReference type="NCBI Taxonomy" id="2303421"/>
    <lineage>
        <taxon>Bacteria</taxon>
        <taxon>Bacillati</taxon>
        <taxon>Actinomycetota</taxon>
        <taxon>Actinomycetes</taxon>
        <taxon>Streptosporangiales</taxon>
        <taxon>Thermomonosporaceae</taxon>
        <taxon>Actinomadura</taxon>
    </lineage>
</organism>
<proteinExistence type="predicted"/>
<dbReference type="EMBL" id="QVNQ01000007">
    <property type="protein sequence ID" value="RFS82979.1"/>
    <property type="molecule type" value="Genomic_DNA"/>
</dbReference>
<dbReference type="InterPro" id="IPR001077">
    <property type="entry name" value="COMT_C"/>
</dbReference>
<dbReference type="GO" id="GO:0008171">
    <property type="term" value="F:O-methyltransferase activity"/>
    <property type="evidence" value="ECO:0007669"/>
    <property type="project" value="InterPro"/>
</dbReference>
<dbReference type="GO" id="GO:0032259">
    <property type="term" value="P:methylation"/>
    <property type="evidence" value="ECO:0007669"/>
    <property type="project" value="UniProtKB-KW"/>
</dbReference>
<dbReference type="PROSITE" id="PS51683">
    <property type="entry name" value="SAM_OMT_II"/>
    <property type="match status" value="1"/>
</dbReference>
<evidence type="ECO:0000313" key="7">
    <source>
        <dbReference type="EMBL" id="RFS82979.1"/>
    </source>
</evidence>
<dbReference type="PANTHER" id="PTHR43712:SF2">
    <property type="entry name" value="O-METHYLTRANSFERASE CICE"/>
    <property type="match status" value="1"/>
</dbReference>
<evidence type="ECO:0000313" key="8">
    <source>
        <dbReference type="Proteomes" id="UP000262882"/>
    </source>
</evidence>
<dbReference type="SUPFAM" id="SSF53335">
    <property type="entry name" value="S-adenosyl-L-methionine-dependent methyltransferases"/>
    <property type="match status" value="1"/>
</dbReference>
<keyword evidence="8" id="KW-1185">Reference proteome</keyword>
<dbReference type="Gene3D" id="1.10.287.1350">
    <property type="match status" value="1"/>
</dbReference>
<keyword evidence="3" id="KW-0949">S-adenosyl-L-methionine</keyword>
<dbReference type="Gene3D" id="3.40.50.150">
    <property type="entry name" value="Vaccinia Virus protein VP39"/>
    <property type="match status" value="1"/>
</dbReference>
<evidence type="ECO:0000256" key="3">
    <source>
        <dbReference type="ARBA" id="ARBA00022691"/>
    </source>
</evidence>
<dbReference type="Pfam" id="PF00891">
    <property type="entry name" value="Methyltransf_2"/>
    <property type="match status" value="1"/>
</dbReference>